<evidence type="ECO:0000313" key="5">
    <source>
        <dbReference type="Proteomes" id="UP001500320"/>
    </source>
</evidence>
<comment type="caution">
    <text evidence="4">The sequence shown here is derived from an EMBL/GenBank/DDBJ whole genome shotgun (WGS) entry which is preliminary data.</text>
</comment>
<name>A0ABP6NQW1_9ACTN</name>
<evidence type="ECO:0000256" key="2">
    <source>
        <dbReference type="RuleBase" id="RU003750"/>
    </source>
</evidence>
<dbReference type="EMBL" id="BAAAUT010000042">
    <property type="protein sequence ID" value="GAA3151710.1"/>
    <property type="molecule type" value="Genomic_DNA"/>
</dbReference>
<organism evidence="4 5">
    <name type="scientific">Planomonospora alba</name>
    <dbReference type="NCBI Taxonomy" id="161354"/>
    <lineage>
        <taxon>Bacteria</taxon>
        <taxon>Bacillati</taxon>
        <taxon>Actinomycetota</taxon>
        <taxon>Actinomycetes</taxon>
        <taxon>Streptosporangiales</taxon>
        <taxon>Streptosporangiaceae</taxon>
        <taxon>Planomonospora</taxon>
    </lineage>
</organism>
<proteinExistence type="inferred from homology"/>
<evidence type="ECO:0000313" key="4">
    <source>
        <dbReference type="EMBL" id="GAA3151710.1"/>
    </source>
</evidence>
<keyword evidence="3" id="KW-0472">Membrane</keyword>
<feature type="transmembrane region" description="Helical" evidence="3">
    <location>
        <begin position="247"/>
        <end position="264"/>
    </location>
</feature>
<gene>
    <name evidence="4" type="ORF">GCM10010466_48490</name>
</gene>
<dbReference type="Pfam" id="PF01066">
    <property type="entry name" value="CDP-OH_P_transf"/>
    <property type="match status" value="1"/>
</dbReference>
<keyword evidence="3" id="KW-1133">Transmembrane helix</keyword>
<keyword evidence="5" id="KW-1185">Reference proteome</keyword>
<evidence type="ECO:0008006" key="6">
    <source>
        <dbReference type="Google" id="ProtNLM"/>
    </source>
</evidence>
<accession>A0ABP6NQW1</accession>
<reference evidence="5" key="1">
    <citation type="journal article" date="2019" name="Int. J. Syst. Evol. Microbiol.">
        <title>The Global Catalogue of Microorganisms (GCM) 10K type strain sequencing project: providing services to taxonomists for standard genome sequencing and annotation.</title>
        <authorList>
            <consortium name="The Broad Institute Genomics Platform"/>
            <consortium name="The Broad Institute Genome Sequencing Center for Infectious Disease"/>
            <person name="Wu L."/>
            <person name="Ma J."/>
        </authorList>
    </citation>
    <scope>NUCLEOTIDE SEQUENCE [LARGE SCALE GENOMIC DNA]</scope>
    <source>
        <strain evidence="5">JCM 9373</strain>
    </source>
</reference>
<protein>
    <recommendedName>
        <fullName evidence="6">CDP-alcohol phosphatidyltransferase family protein</fullName>
    </recommendedName>
</protein>
<dbReference type="Gene3D" id="1.20.120.1760">
    <property type="match status" value="1"/>
</dbReference>
<feature type="transmembrane region" description="Helical" evidence="3">
    <location>
        <begin position="270"/>
        <end position="289"/>
    </location>
</feature>
<evidence type="ECO:0000256" key="3">
    <source>
        <dbReference type="SAM" id="Phobius"/>
    </source>
</evidence>
<feature type="transmembrane region" description="Helical" evidence="3">
    <location>
        <begin position="72"/>
        <end position="98"/>
    </location>
</feature>
<sequence length="314" mass="33648">METFRGLQSVDSGNRALAMLACMKAYSLDDVRATCKPKDSWWTVFLVDPVACRLTLLVANRTDITPNGLSRFSLVLGLAAAVAFAAGRLAAGAVLFYLSFMVDCMDGKIARLKGTGTPFGLWADYLGDRVRVACCAAGLASGQYAVTGDLAYVLFGTGVTVLDLFRYVNAPQMKRVRDAVRERWEAQGYVATPQGFVPVAQASGAAGAVPGGGAAAGTPAVRPVRGLLGRYRLIGPFLARYRVRTHLVSGIEFHAAVFVVAPLLGPRALMPVSAAAGALLLLNEFYLIFRLWRFARTPVPAVPVRQRQPERVPA</sequence>
<dbReference type="PROSITE" id="PS00379">
    <property type="entry name" value="CDP_ALCOHOL_P_TRANSF"/>
    <property type="match status" value="1"/>
</dbReference>
<comment type="similarity">
    <text evidence="2">Belongs to the CDP-alcohol phosphatidyltransferase class-I family.</text>
</comment>
<feature type="transmembrane region" description="Helical" evidence="3">
    <location>
        <begin position="150"/>
        <end position="168"/>
    </location>
</feature>
<dbReference type="InterPro" id="IPR048254">
    <property type="entry name" value="CDP_ALCOHOL_P_TRANSF_CS"/>
</dbReference>
<evidence type="ECO:0000256" key="1">
    <source>
        <dbReference type="ARBA" id="ARBA00022679"/>
    </source>
</evidence>
<dbReference type="InterPro" id="IPR000462">
    <property type="entry name" value="CDP-OH_P_trans"/>
</dbReference>
<dbReference type="Proteomes" id="UP001500320">
    <property type="component" value="Unassembled WGS sequence"/>
</dbReference>
<keyword evidence="3" id="KW-0812">Transmembrane</keyword>
<keyword evidence="1 2" id="KW-0808">Transferase</keyword>
<dbReference type="InterPro" id="IPR043130">
    <property type="entry name" value="CDP-OH_PTrfase_TM_dom"/>
</dbReference>